<reference evidence="1 2" key="1">
    <citation type="journal article" date="2022" name="Allergy">
        <title>Genome assembly and annotation of Periplaneta americana reveal a comprehensive cockroach allergen profile.</title>
        <authorList>
            <person name="Wang L."/>
            <person name="Xiong Q."/>
            <person name="Saelim N."/>
            <person name="Wang L."/>
            <person name="Nong W."/>
            <person name="Wan A.T."/>
            <person name="Shi M."/>
            <person name="Liu X."/>
            <person name="Cao Q."/>
            <person name="Hui J.H.L."/>
            <person name="Sookrung N."/>
            <person name="Leung T.F."/>
            <person name="Tungtrongchitr A."/>
            <person name="Tsui S.K.W."/>
        </authorList>
    </citation>
    <scope>NUCLEOTIDE SEQUENCE [LARGE SCALE GENOMIC DNA]</scope>
    <source>
        <strain evidence="1">PWHHKU_190912</strain>
    </source>
</reference>
<sequence>MYVIENPHNDSSNVEYVDSTANVSSLNTSLFDQGVFLIKQERLQQQEKYKRQKFENIVKDKVFDIKMPRNQDLSDSEILSQLQENFQNSAFEYIIRKAKVRQREREFCVHQIRNLENPLLVAVAGCFRSLITNLNDVICVRNHTTAELRREVTD</sequence>
<name>A0ABQ8TRX6_PERAM</name>
<gene>
    <name evidence="1" type="ORF">ANN_00826</name>
</gene>
<proteinExistence type="predicted"/>
<dbReference type="EMBL" id="JAJSOF020000003">
    <property type="protein sequence ID" value="KAJ4449427.1"/>
    <property type="molecule type" value="Genomic_DNA"/>
</dbReference>
<evidence type="ECO:0000313" key="2">
    <source>
        <dbReference type="Proteomes" id="UP001148838"/>
    </source>
</evidence>
<protein>
    <submittedName>
        <fullName evidence="1">Uncharacterized protein</fullName>
    </submittedName>
</protein>
<dbReference type="Proteomes" id="UP001148838">
    <property type="component" value="Unassembled WGS sequence"/>
</dbReference>
<evidence type="ECO:0000313" key="1">
    <source>
        <dbReference type="EMBL" id="KAJ4449427.1"/>
    </source>
</evidence>
<organism evidence="1 2">
    <name type="scientific">Periplaneta americana</name>
    <name type="common">American cockroach</name>
    <name type="synonym">Blatta americana</name>
    <dbReference type="NCBI Taxonomy" id="6978"/>
    <lineage>
        <taxon>Eukaryota</taxon>
        <taxon>Metazoa</taxon>
        <taxon>Ecdysozoa</taxon>
        <taxon>Arthropoda</taxon>
        <taxon>Hexapoda</taxon>
        <taxon>Insecta</taxon>
        <taxon>Pterygota</taxon>
        <taxon>Neoptera</taxon>
        <taxon>Polyneoptera</taxon>
        <taxon>Dictyoptera</taxon>
        <taxon>Blattodea</taxon>
        <taxon>Blattoidea</taxon>
        <taxon>Blattidae</taxon>
        <taxon>Blattinae</taxon>
        <taxon>Periplaneta</taxon>
    </lineage>
</organism>
<accession>A0ABQ8TRX6</accession>
<keyword evidence="2" id="KW-1185">Reference proteome</keyword>
<comment type="caution">
    <text evidence="1">The sequence shown here is derived from an EMBL/GenBank/DDBJ whole genome shotgun (WGS) entry which is preliminary data.</text>
</comment>